<comment type="similarity">
    <text evidence="1">Belongs to the class I-like SAM-binding methyltransferase superfamily. TRM5/TYW2 family.</text>
</comment>
<keyword evidence="6 10" id="KW-0819">tRNA processing</keyword>
<dbReference type="OrthoDB" id="408788at2759"/>
<comment type="catalytic activity">
    <reaction evidence="9 10">
        <text>guanosine(37) in tRNA + S-adenosyl-L-methionine = N(1)-methylguanosine(37) in tRNA + S-adenosyl-L-homocysteine + H(+)</text>
        <dbReference type="Rhea" id="RHEA:36899"/>
        <dbReference type="Rhea" id="RHEA-COMP:10145"/>
        <dbReference type="Rhea" id="RHEA-COMP:10147"/>
        <dbReference type="ChEBI" id="CHEBI:15378"/>
        <dbReference type="ChEBI" id="CHEBI:57856"/>
        <dbReference type="ChEBI" id="CHEBI:59789"/>
        <dbReference type="ChEBI" id="CHEBI:73542"/>
        <dbReference type="ChEBI" id="CHEBI:74269"/>
        <dbReference type="EC" id="2.1.1.228"/>
    </reaction>
</comment>
<feature type="binding site" evidence="10">
    <location>
        <begin position="323"/>
        <end position="324"/>
    </location>
    <ligand>
        <name>S-adenosyl-L-methionine</name>
        <dbReference type="ChEBI" id="CHEBI:59789"/>
    </ligand>
</feature>
<keyword evidence="3 10" id="KW-0489">Methyltransferase</keyword>
<dbReference type="InterPro" id="IPR029063">
    <property type="entry name" value="SAM-dependent_MTases_sf"/>
</dbReference>
<dbReference type="STRING" id="931890.G8JRF3"/>
<dbReference type="Proteomes" id="UP000006790">
    <property type="component" value="Chromosome 3"/>
</dbReference>
<organism evidence="12 13">
    <name type="scientific">Eremothecium cymbalariae (strain CBS 270.75 / DBVPG 7215 / KCTC 17166 / NRRL Y-17582)</name>
    <name type="common">Yeast</name>
    <dbReference type="NCBI Taxonomy" id="931890"/>
    <lineage>
        <taxon>Eukaryota</taxon>
        <taxon>Fungi</taxon>
        <taxon>Dikarya</taxon>
        <taxon>Ascomycota</taxon>
        <taxon>Saccharomycotina</taxon>
        <taxon>Saccharomycetes</taxon>
        <taxon>Saccharomycetales</taxon>
        <taxon>Saccharomycetaceae</taxon>
        <taxon>Eremothecium</taxon>
    </lineage>
</organism>
<evidence type="ECO:0000313" key="12">
    <source>
        <dbReference type="EMBL" id="AET38722.1"/>
    </source>
</evidence>
<dbReference type="AlphaFoldDB" id="G8JRF3"/>
<keyword evidence="4 10" id="KW-0808">Transferase</keyword>
<dbReference type="GO" id="GO:0005634">
    <property type="term" value="C:nucleus"/>
    <property type="evidence" value="ECO:0007669"/>
    <property type="project" value="UniProtKB-SubCell"/>
</dbReference>
<gene>
    <name evidence="10" type="primary">TRM5</name>
    <name evidence="12" type="ordered locus">Ecym_3225</name>
</gene>
<feature type="domain" description="SAM-dependent methyltransferase TRM5/TYW2-type" evidence="11">
    <location>
        <begin position="168"/>
        <end position="487"/>
    </location>
</feature>
<dbReference type="GO" id="GO:0052906">
    <property type="term" value="F:tRNA (guanine(37)-N1)-methyltransferase activity"/>
    <property type="evidence" value="ECO:0007669"/>
    <property type="project" value="UniProtKB-UniRule"/>
</dbReference>
<keyword evidence="5 10" id="KW-0949">S-adenosyl-L-methionine</keyword>
<accession>G8JRF3</accession>
<evidence type="ECO:0000256" key="4">
    <source>
        <dbReference type="ARBA" id="ARBA00022679"/>
    </source>
</evidence>
<keyword evidence="13" id="KW-1185">Reference proteome</keyword>
<evidence type="ECO:0000256" key="6">
    <source>
        <dbReference type="ARBA" id="ARBA00022694"/>
    </source>
</evidence>
<dbReference type="InterPro" id="IPR025792">
    <property type="entry name" value="tRNA_Gua_MeTrfase_euk"/>
</dbReference>
<proteinExistence type="inferred from homology"/>
<dbReference type="GO" id="GO:0070901">
    <property type="term" value="P:mitochondrial tRNA methylation"/>
    <property type="evidence" value="ECO:0007669"/>
    <property type="project" value="EnsemblFungi"/>
</dbReference>
<evidence type="ECO:0000256" key="10">
    <source>
        <dbReference type="HAMAP-Rule" id="MF_03152"/>
    </source>
</evidence>
<dbReference type="GO" id="GO:0005759">
    <property type="term" value="C:mitochondrial matrix"/>
    <property type="evidence" value="ECO:0007669"/>
    <property type="project" value="UniProtKB-SubCell"/>
</dbReference>
<dbReference type="InterPro" id="IPR030382">
    <property type="entry name" value="MeTrfase_TRM5/TYW2"/>
</dbReference>
<dbReference type="InterPro" id="IPR056743">
    <property type="entry name" value="TRM5-TYW2-like_MTfase"/>
</dbReference>
<dbReference type="PANTHER" id="PTHR23245:SF36">
    <property type="entry name" value="TRNA (GUANINE(37)-N1)-METHYLTRANSFERASE"/>
    <property type="match status" value="1"/>
</dbReference>
<sequence length="495" mass="56360">MLKARNLIGKMSLPARYLPGVNRSMTKLDKSSFTKTIPLVVVSFPDPKNISVFSSCFKDEILRIPRIPHVIKLNTSEENSDAAQEPPLKKKTVANDNHVIKGILLKDSVTSVDDVALQLSLDAQEFLRSANAEVIGYDYKLNYDFYKAEEILKAILPEEYLDEVPSGFTVTGHIAHLNLRKEFKPFGALIGQVILDKNRQIETVVDKVDSIATKFRTFEMKVLAGRDDLLVTQKESNCSFTFNFSKVYWNSRLHTEHERLVRAFKPGQVVCDVFAGVGPFAIPGGKKEVFVLANDLNPESYNFMCTNIKDNKVEQFVKPNNLDGKHFINKSPLLLQEWIAETSGKIVVPDAKKYKNKTTGKIELPPPRNVILPKHIHHYVMNLPDSALSFLSEFVGLYSRHGMTLTSTFSDADFTLPWIHCHCFEKYEPEESPEPTMEILHDRIYNRILKIMDTNKDVLQRDGFSYHLVRKVAPTKPMFCVSFQLPQSLAFKEYI</sequence>
<comment type="function">
    <text evidence="10">Specifically methylates the N1 position of guanosine-37 in various cytoplasmic and mitochondrial tRNAs. Methylation is not dependent on the nature of the nucleoside 5' of the target nucleoside. This is the first step in the biosynthesis of wybutosine (yW), a modified base adjacent to the anticodon of tRNAs and required for accurate decoding.</text>
</comment>
<name>G8JRF3_ERECY</name>
<feature type="binding site" evidence="10">
    <location>
        <begin position="295"/>
        <end position="296"/>
    </location>
    <ligand>
        <name>S-adenosyl-L-methionine</name>
        <dbReference type="ChEBI" id="CHEBI:59789"/>
    </ligand>
</feature>
<keyword evidence="7 10" id="KW-0496">Mitochondrion</keyword>
<dbReference type="Pfam" id="PF02475">
    <property type="entry name" value="TRM5-TYW2_MTfase"/>
    <property type="match status" value="1"/>
</dbReference>
<dbReference type="PROSITE" id="PS51684">
    <property type="entry name" value="SAM_MT_TRM5_TYW2"/>
    <property type="match status" value="1"/>
</dbReference>
<evidence type="ECO:0000256" key="8">
    <source>
        <dbReference type="ARBA" id="ARBA00023242"/>
    </source>
</evidence>
<dbReference type="InterPro" id="IPR056744">
    <property type="entry name" value="TRM5/TYW2-like_N"/>
</dbReference>
<dbReference type="FunFam" id="3.30.300.110:FF:000001">
    <property type="entry name" value="tRNA (guanine(37)-N1)-methyltransferase"/>
    <property type="match status" value="1"/>
</dbReference>
<dbReference type="KEGG" id="erc:Ecym_3225"/>
<dbReference type="EC" id="2.1.1.228" evidence="10"/>
<dbReference type="Gene3D" id="3.40.50.150">
    <property type="entry name" value="Vaccinia Virus protein VP39"/>
    <property type="match status" value="1"/>
</dbReference>
<dbReference type="Pfam" id="PF25133">
    <property type="entry name" value="TYW2_N_2"/>
    <property type="match status" value="1"/>
</dbReference>
<comment type="subcellular location">
    <subcellularLocation>
        <location evidence="10">Mitochondrion matrix</location>
    </subcellularLocation>
    <subcellularLocation>
        <location evidence="10">Nucleus</location>
    </subcellularLocation>
    <subcellularLocation>
        <location evidence="10">Cytoplasm</location>
    </subcellularLocation>
    <text evidence="10">Predominantly in the mitochondria and in the nucleus.</text>
</comment>
<dbReference type="PANTHER" id="PTHR23245">
    <property type="entry name" value="TRNA METHYLTRANSFERASE"/>
    <property type="match status" value="1"/>
</dbReference>
<evidence type="ECO:0000256" key="5">
    <source>
        <dbReference type="ARBA" id="ARBA00022691"/>
    </source>
</evidence>
<reference evidence="13" key="1">
    <citation type="journal article" date="2012" name="G3 (Bethesda)">
        <title>Pichia sorbitophila, an interspecies yeast hybrid reveals early steps of genome resolution following polyploidization.</title>
        <authorList>
            <person name="Leh Louis V."/>
            <person name="Despons L."/>
            <person name="Friedrich A."/>
            <person name="Martin T."/>
            <person name="Durrens P."/>
            <person name="Casaregola S."/>
            <person name="Neuveglise C."/>
            <person name="Fairhead C."/>
            <person name="Marck C."/>
            <person name="Cruz J.A."/>
            <person name="Straub M.L."/>
            <person name="Kugler V."/>
            <person name="Sacerdot C."/>
            <person name="Uzunov Z."/>
            <person name="Thierry A."/>
            <person name="Weiss S."/>
            <person name="Bleykasten C."/>
            <person name="De Montigny J."/>
            <person name="Jacques N."/>
            <person name="Jung P."/>
            <person name="Lemaire M."/>
            <person name="Mallet S."/>
            <person name="Morel G."/>
            <person name="Richard G.F."/>
            <person name="Sarkar A."/>
            <person name="Savel G."/>
            <person name="Schacherer J."/>
            <person name="Seret M.L."/>
            <person name="Talla E."/>
            <person name="Samson G."/>
            <person name="Jubin C."/>
            <person name="Poulain J."/>
            <person name="Vacherie B."/>
            <person name="Barbe V."/>
            <person name="Pelletier E."/>
            <person name="Sherman D.J."/>
            <person name="Westhof E."/>
            <person name="Weissenbach J."/>
            <person name="Baret P.V."/>
            <person name="Wincker P."/>
            <person name="Gaillardin C."/>
            <person name="Dujon B."/>
            <person name="Souciet J.L."/>
        </authorList>
    </citation>
    <scope>NUCLEOTIDE SEQUENCE [LARGE SCALE GENOMIC DNA]</scope>
    <source>
        <strain evidence="13">CBS 270.75 / DBVPG 7215 / KCTC 17166 / NRRL Y-17582</strain>
    </source>
</reference>
<dbReference type="GeneID" id="11470964"/>
<dbReference type="RefSeq" id="XP_003645539.1">
    <property type="nucleotide sequence ID" value="XM_003645491.1"/>
</dbReference>
<evidence type="ECO:0000256" key="7">
    <source>
        <dbReference type="ARBA" id="ARBA00023128"/>
    </source>
</evidence>
<evidence type="ECO:0000259" key="11">
    <source>
        <dbReference type="PROSITE" id="PS51684"/>
    </source>
</evidence>
<protein>
    <recommendedName>
        <fullName evidence="10">tRNA (guanine(37)-N1)-methyltransferase</fullName>
        <ecNumber evidence="10">2.1.1.228</ecNumber>
    </recommendedName>
    <alternativeName>
        <fullName evidence="10">M1G-methyltransferase</fullName>
    </alternativeName>
    <alternativeName>
        <fullName evidence="10">tRNA [GM37] methyltransferase</fullName>
    </alternativeName>
    <alternativeName>
        <fullName evidence="10">tRNA methyltransferase 5</fullName>
    </alternativeName>
</protein>
<evidence type="ECO:0000256" key="3">
    <source>
        <dbReference type="ARBA" id="ARBA00022603"/>
    </source>
</evidence>
<dbReference type="GO" id="GO:0002939">
    <property type="term" value="P:tRNA N1-guanine methylation"/>
    <property type="evidence" value="ECO:0007669"/>
    <property type="project" value="EnsemblFungi"/>
</dbReference>
<feature type="binding site" evidence="10">
    <location>
        <position position="257"/>
    </location>
    <ligand>
        <name>S-adenosyl-L-methionine</name>
        <dbReference type="ChEBI" id="CHEBI:59789"/>
    </ligand>
</feature>
<keyword evidence="8 10" id="KW-0539">Nucleus</keyword>
<dbReference type="HOGENOM" id="CLU_022610_2_2_1"/>
<dbReference type="Gene3D" id="3.30.300.110">
    <property type="entry name" value="Met-10+ protein-like domains"/>
    <property type="match status" value="1"/>
</dbReference>
<dbReference type="FunCoup" id="G8JRF3">
    <property type="interactions" value="1081"/>
</dbReference>
<comment type="subunit">
    <text evidence="10">Monomer.</text>
</comment>
<dbReference type="SUPFAM" id="SSF53335">
    <property type="entry name" value="S-adenosyl-L-methionine-dependent methyltransferases"/>
    <property type="match status" value="1"/>
</dbReference>
<evidence type="ECO:0000256" key="9">
    <source>
        <dbReference type="ARBA" id="ARBA00047783"/>
    </source>
</evidence>
<dbReference type="HAMAP" id="MF_03152">
    <property type="entry name" value="TRM5"/>
    <property type="match status" value="1"/>
</dbReference>
<dbReference type="EMBL" id="CP002499">
    <property type="protein sequence ID" value="AET38722.1"/>
    <property type="molecule type" value="Genomic_DNA"/>
</dbReference>
<feature type="binding site" evidence="10">
    <location>
        <position position="382"/>
    </location>
    <ligand>
        <name>S-adenosyl-L-methionine</name>
        <dbReference type="ChEBI" id="CHEBI:59789"/>
    </ligand>
</feature>
<comment type="similarity">
    <text evidence="10">Belongs to the TRM5 / TYW2 family.</text>
</comment>
<dbReference type="OMA" id="VGSHSQF"/>
<evidence type="ECO:0000313" key="13">
    <source>
        <dbReference type="Proteomes" id="UP000006790"/>
    </source>
</evidence>
<dbReference type="InParanoid" id="G8JRF3"/>
<evidence type="ECO:0000256" key="2">
    <source>
        <dbReference type="ARBA" id="ARBA00022490"/>
    </source>
</evidence>
<evidence type="ECO:0000256" key="1">
    <source>
        <dbReference type="ARBA" id="ARBA00009775"/>
    </source>
</evidence>
<keyword evidence="2 10" id="KW-0963">Cytoplasm</keyword>
<dbReference type="eggNOG" id="KOG2078">
    <property type="taxonomic scope" value="Eukaryota"/>
</dbReference>